<organism evidence="6">
    <name type="scientific">Salmonella virchow</name>
    <dbReference type="NCBI Taxonomy" id="48409"/>
    <lineage>
        <taxon>Bacteria</taxon>
        <taxon>Pseudomonadati</taxon>
        <taxon>Pseudomonadota</taxon>
        <taxon>Gammaproteobacteria</taxon>
        <taxon>Enterobacterales</taxon>
        <taxon>Enterobacteriaceae</taxon>
        <taxon>Salmonella</taxon>
    </lineage>
</organism>
<dbReference type="GO" id="GO:0005524">
    <property type="term" value="F:ATP binding"/>
    <property type="evidence" value="ECO:0007669"/>
    <property type="project" value="InterPro"/>
</dbReference>
<evidence type="ECO:0000259" key="5">
    <source>
        <dbReference type="PROSITE" id="PS51194"/>
    </source>
</evidence>
<dbReference type="GO" id="GO:0004386">
    <property type="term" value="F:helicase activity"/>
    <property type="evidence" value="ECO:0007669"/>
    <property type="project" value="UniProtKB-KW"/>
</dbReference>
<dbReference type="PANTHER" id="PTHR41313:SF1">
    <property type="entry name" value="DNA METHYLASE ADENINE-SPECIFIC DOMAIN-CONTAINING PROTEIN"/>
    <property type="match status" value="1"/>
</dbReference>
<dbReference type="InterPro" id="IPR027417">
    <property type="entry name" value="P-loop_NTPase"/>
</dbReference>
<dbReference type="PRINTS" id="PR00507">
    <property type="entry name" value="N12N6MTFRASE"/>
</dbReference>
<keyword evidence="1 6" id="KW-0067">ATP-binding</keyword>
<name>A0A5J1LSW4_SALVI</name>
<dbReference type="SUPFAM" id="SSF52540">
    <property type="entry name" value="P-loop containing nucleoside triphosphate hydrolases"/>
    <property type="match status" value="2"/>
</dbReference>
<feature type="domain" description="Helicase C-terminal" evidence="5">
    <location>
        <begin position="1355"/>
        <end position="1571"/>
    </location>
</feature>
<feature type="coiled-coil region" evidence="2">
    <location>
        <begin position="2159"/>
        <end position="2186"/>
    </location>
</feature>
<feature type="compositionally biased region" description="Basic and acidic residues" evidence="3">
    <location>
        <begin position="1001"/>
        <end position="1015"/>
    </location>
</feature>
<dbReference type="InterPro" id="IPR001650">
    <property type="entry name" value="Helicase_C-like"/>
</dbReference>
<reference evidence="6" key="1">
    <citation type="submission" date="2018-07" db="EMBL/GenBank/DDBJ databases">
        <authorList>
            <person name="Ashton P.M."/>
            <person name="Dallman T."/>
            <person name="Nair S."/>
            <person name="De Pinna E."/>
            <person name="Peters T."/>
            <person name="Grant K."/>
        </authorList>
    </citation>
    <scope>NUCLEOTIDE SEQUENCE</scope>
    <source>
        <strain evidence="6">173554</strain>
    </source>
</reference>
<dbReference type="SUPFAM" id="SSF53335">
    <property type="entry name" value="S-adenosyl-L-methionine-dependent methyltransferases"/>
    <property type="match status" value="1"/>
</dbReference>
<keyword evidence="2" id="KW-0175">Coiled coil</keyword>
<keyword evidence="1 6" id="KW-0547">Nucleotide-binding</keyword>
<dbReference type="InterPro" id="IPR052933">
    <property type="entry name" value="DNA_Protect_Modify"/>
</dbReference>
<dbReference type="InterPro" id="IPR029063">
    <property type="entry name" value="SAM-dependent_MTases_sf"/>
</dbReference>
<feature type="region of interest" description="Disordered" evidence="3">
    <location>
        <begin position="1001"/>
        <end position="1021"/>
    </location>
</feature>
<dbReference type="Gene3D" id="3.40.50.150">
    <property type="entry name" value="Vaccinia Virus protein VP39"/>
    <property type="match status" value="1"/>
</dbReference>
<accession>A0A5J1LSW4</accession>
<feature type="coiled-coil region" evidence="2">
    <location>
        <begin position="1594"/>
        <end position="1687"/>
    </location>
</feature>
<evidence type="ECO:0000256" key="1">
    <source>
        <dbReference type="ARBA" id="ARBA00022806"/>
    </source>
</evidence>
<protein>
    <submittedName>
        <fullName evidence="6">Helicase SNF2</fullName>
    </submittedName>
</protein>
<dbReference type="PROSITE" id="PS51192">
    <property type="entry name" value="HELICASE_ATP_BIND_1"/>
    <property type="match status" value="1"/>
</dbReference>
<evidence type="ECO:0000256" key="3">
    <source>
        <dbReference type="SAM" id="MobiDB-lite"/>
    </source>
</evidence>
<dbReference type="InterPro" id="IPR014001">
    <property type="entry name" value="Helicase_ATP-bd"/>
</dbReference>
<evidence type="ECO:0000313" key="6">
    <source>
        <dbReference type="EMBL" id="EDA3550966.1"/>
    </source>
</evidence>
<evidence type="ECO:0000256" key="2">
    <source>
        <dbReference type="SAM" id="Coils"/>
    </source>
</evidence>
<comment type="caution">
    <text evidence="6">The sequence shown here is derived from an EMBL/GenBank/DDBJ whole genome shotgun (WGS) entry which is preliminary data.</text>
</comment>
<dbReference type="EMBL" id="AALJUI010000017">
    <property type="protein sequence ID" value="EDA3550966.1"/>
    <property type="molecule type" value="Genomic_DNA"/>
</dbReference>
<gene>
    <name evidence="6" type="ORF">A4N90_11120</name>
</gene>
<dbReference type="PROSITE" id="PS51194">
    <property type="entry name" value="HELICASE_CTER"/>
    <property type="match status" value="1"/>
</dbReference>
<dbReference type="Pfam" id="PF00176">
    <property type="entry name" value="SNF2-rel_dom"/>
    <property type="match status" value="1"/>
</dbReference>
<keyword evidence="1 6" id="KW-0347">Helicase</keyword>
<dbReference type="PANTHER" id="PTHR41313">
    <property type="entry name" value="ADENINE-SPECIFIC METHYLTRANSFERASE"/>
    <property type="match status" value="1"/>
</dbReference>
<keyword evidence="1 6" id="KW-0378">Hydrolase</keyword>
<proteinExistence type="predicted"/>
<feature type="domain" description="Helicase ATP-binding" evidence="4">
    <location>
        <begin position="832"/>
        <end position="1116"/>
    </location>
</feature>
<sequence length="2280" mass="252567">MDKLLHSISEASSLGELIEIVSRLHKLRAVATFGVKKVDGVSIQKTRRAANNAAVELLNSLPPGFDGAKLTDEQRQILAGYTGEGGLTDGEGSQYEYYTPQFMAEGIWDLFADYGIDGGHVLEPSAGTGIFQETKRQGMIMTSAELSPISGRINQLLHPEDDVNIGAFEALAAKDATYDHAVGNVPFGEGRSGVAGLDPAYANEKNVGNYFVLRTIDKVKPGGLIVLVVPNGMTDGTKYKKLRDKVSRKAEFLGAHRMPSGTFSESGTDTVVDVWVLRKHPETFLEMIPDTDDSTLKSANVLWDTFLKGKWFTTEGKRFVYGDMERTSFRNTLVVKKDGRVSNESMKTALSRRFDSRINWDLLGVTTQAWQGAKVGDKRLVGGIWHEFDGLKWVKDTTTKSSALDVSRYGVSTFGDLQTTFQSTNGILALSWGQISAIASDYPSVISDEVAAMIRFAGKQREKDRERIMRGALIGQLINKALDKRNLGENVDDELADAARLTAAEVAKYGPPHAIKLNDITEAGAKNWLTFTGNVNQDGEASDLLSGRLDVSKGAAGIDFTRPEQVVTHLFSDVALNPINLDDFREAFKGELPEDDDQALEYLAKFDDIAIDGYGCLLPMGRATSGDIKSKVALLVGWRDASTGERKANFERQLSKIEEKRTFTPLNKVTVNLNARWLDRRLIKEFLAEQGYDEFKYTEPDLKVENGILVSPDDYEGKDGVFTGYQLRTVNGKNGNEFKKANNKDGFLNQLENYLNGVKPRGQNANEYLDKIAQLETSFNDWLRTHPQADQIARDYNDAFNGYIPFTHSDAPLGLEGISGKRIPLSYQNEEVRRLSEDGRGIMGFGTGLGKTTTALALEAYNFETGRTKRTCIVVPKAVYQNWYHEAQSFYSADAFANMMFIGLDEVRDGDGNIQTAPVLDQDGTPRLDNDGNPITRNVVKESASAVIAQRMNMIPSSNWRTVIMTKEQFSSIPLRDETIGENSQQAVFNAAEMGRLDLASGKHRDAQKKNKIKDQAANTGTAKKQNIPYFEDMNFDSVIADEGHNYRNSFGAGREAGQLAYLPNPAVSKMARDMAVKAAYMMKRHNGRGVVMLTATPLVNSPIDAFNMLSTVIPQHEWMHMGIITPDDFVRVFGKTATVQVQKISGEVEEKQGLVGFQNLDGLRGIFHRWTTLKTASDVGATVKIPDIVENTLQIPMTPEQQAAYEELRKRAQELSRGDDVTVDDEGNITRGKPDDFIFSIIRDMDKVAIDPDLYASAITFQFPVELTEQVKSIANNLPKVAGGKAADDAEEAEEDATGGLVSTRTSKVVATTFSEHPNHVELRASIDLEAEILKAIADAGIDMKQVSHPIPPKYAALIENLREGLKNGKQIIFIDEKAQHQKLRRIIASALQMPEQEIGIINATTVSQAGGVKLKKVKKPTEPTPNKDGEYKEGAWETYYSKLAQYEDYLSAKNDAGLEGMEGIAADYNEGRTQIIICNKKAEVGINLHIGTTDIHHLTLPWTPASIDQRNGRGARVGSPQEKVNVHYYCGKGTFDDFRLDTLKRKKDWIKMVMTSDMSEIANGDADDADERAIMLAANPEERRAIMARQSKEREERLRLKAQREANNALDNYLKAANAAGKDIGMMEAELKSAMEQAQRYQSDLDGLIKSGINKNGQKYTLSALSKAKKRVRELRFAITRAKDADTVMKRSRGDVERAIKSGVLDISIDVIQNPQEYMRTGKNILLHKGSYYRAVIDAEYETTAIVRVTQIEGEKAQYTCRVAWLDRASRHSRSPGSTMTLPFDSVVEAVTFEEGVAESREIAARGVQSHQLSTSLSRDQFYDAIRSGVMRVTGKDRGGWQGAPDVNYWAYRNANGQIQMAFTYGGMIGKKISASGSDEVAPEQWIYPDVNDEALKREVAKIQTGDNPLRISEAEGFLRALFGFDYEQGMEAWGAQATMDDVVKAFDGWMAGRDLSGRSLEKVTQEDVRSLFRKPNGEGLETYWRGVLSFRDFQGRMKAFTNGSEISQMFEQLRTSKITTKIEKTRMALNAWRDALFDQYKMQSDADGWASLASLADQSVYSAQLSISNADNPLETSATVWIKAGALIHAFEDKSITRDDFADADSLNRLVGMAIRHANALKAGGYVEELPDALKSATWDDFVSLKNSGATESEIAERLAAAKTEREEQADAAENKADEAANDDYIIVVNDKPIRAKARVRGRWWSVSEDVGAVYLIADQPGSSTIRNAKDAIKKIGGRFWNFEANPVADVNFDRPAWMVSTRYSVDELRKIIADAA</sequence>
<dbReference type="SMART" id="SM00487">
    <property type="entry name" value="DEXDc"/>
    <property type="match status" value="1"/>
</dbReference>
<evidence type="ECO:0000259" key="4">
    <source>
        <dbReference type="PROSITE" id="PS51192"/>
    </source>
</evidence>
<dbReference type="Gene3D" id="3.40.50.300">
    <property type="entry name" value="P-loop containing nucleotide triphosphate hydrolases"/>
    <property type="match status" value="1"/>
</dbReference>
<dbReference type="Gene3D" id="3.40.50.10810">
    <property type="entry name" value="Tandem AAA-ATPase domain"/>
    <property type="match status" value="2"/>
</dbReference>
<dbReference type="InterPro" id="IPR000330">
    <property type="entry name" value="SNF2_N"/>
</dbReference>
<dbReference type="InterPro" id="IPR038718">
    <property type="entry name" value="SNF2-like_sf"/>
</dbReference>